<reference evidence="2 3" key="1">
    <citation type="journal article" date="2024" name="Nat. Commun.">
        <title>Phylogenomics reveals the evolutionary origins of lichenization in chlorophyte algae.</title>
        <authorList>
            <person name="Puginier C."/>
            <person name="Libourel C."/>
            <person name="Otte J."/>
            <person name="Skaloud P."/>
            <person name="Haon M."/>
            <person name="Grisel S."/>
            <person name="Petersen M."/>
            <person name="Berrin J.G."/>
            <person name="Delaux P.M."/>
            <person name="Dal Grande F."/>
            <person name="Keller J."/>
        </authorList>
    </citation>
    <scope>NUCLEOTIDE SEQUENCE [LARGE SCALE GENOMIC DNA]</scope>
    <source>
        <strain evidence="2 3">SAG 2043</strain>
    </source>
</reference>
<dbReference type="InterPro" id="IPR027417">
    <property type="entry name" value="P-loop_NTPase"/>
</dbReference>
<dbReference type="GO" id="GO:0006952">
    <property type="term" value="P:defense response"/>
    <property type="evidence" value="ECO:0007669"/>
    <property type="project" value="InterPro"/>
</dbReference>
<dbReference type="EMBL" id="JALJOR010000010">
    <property type="protein sequence ID" value="KAK9810093.1"/>
    <property type="molecule type" value="Genomic_DNA"/>
</dbReference>
<proteinExistence type="predicted"/>
<dbReference type="Proteomes" id="UP001489004">
    <property type="component" value="Unassembled WGS sequence"/>
</dbReference>
<dbReference type="InterPro" id="IPR042197">
    <property type="entry name" value="Apaf_helical"/>
</dbReference>
<dbReference type="InterPro" id="IPR044974">
    <property type="entry name" value="Disease_R_plants"/>
</dbReference>
<dbReference type="GO" id="GO:0043531">
    <property type="term" value="F:ADP binding"/>
    <property type="evidence" value="ECO:0007669"/>
    <property type="project" value="InterPro"/>
</dbReference>
<protein>
    <recommendedName>
        <fullName evidence="1">NB-ARC domain-containing protein</fullName>
    </recommendedName>
</protein>
<accession>A0AAW1PJQ2</accession>
<dbReference type="Pfam" id="PF00931">
    <property type="entry name" value="NB-ARC"/>
    <property type="match status" value="1"/>
</dbReference>
<evidence type="ECO:0000313" key="2">
    <source>
        <dbReference type="EMBL" id="KAK9810093.1"/>
    </source>
</evidence>
<dbReference type="InterPro" id="IPR002182">
    <property type="entry name" value="NB-ARC"/>
</dbReference>
<dbReference type="PANTHER" id="PTHR11017">
    <property type="entry name" value="LEUCINE-RICH REPEAT-CONTAINING PROTEIN"/>
    <property type="match status" value="1"/>
</dbReference>
<dbReference type="AlphaFoldDB" id="A0AAW1PJQ2"/>
<name>A0AAW1PJQ2_9CHLO</name>
<feature type="domain" description="NB-ARC" evidence="1">
    <location>
        <begin position="74"/>
        <end position="160"/>
    </location>
</feature>
<evidence type="ECO:0000313" key="3">
    <source>
        <dbReference type="Proteomes" id="UP001489004"/>
    </source>
</evidence>
<comment type="caution">
    <text evidence="2">The sequence shown here is derived from an EMBL/GenBank/DDBJ whole genome shotgun (WGS) entry which is preliminary data.</text>
</comment>
<keyword evidence="3" id="KW-1185">Reference proteome</keyword>
<dbReference type="PRINTS" id="PR00364">
    <property type="entry name" value="DISEASERSIST"/>
</dbReference>
<dbReference type="Gene3D" id="3.40.50.300">
    <property type="entry name" value="P-loop containing nucleotide triphosphate hydrolases"/>
    <property type="match status" value="1"/>
</dbReference>
<dbReference type="PANTHER" id="PTHR11017:SF385">
    <property type="entry name" value="DISEASE RESISTANCE PROTEIN (TIR-NBS-LRR CLASS)-RELATED"/>
    <property type="match status" value="1"/>
</dbReference>
<dbReference type="SUPFAM" id="SSF52540">
    <property type="entry name" value="P-loop containing nucleoside triphosphate hydrolases"/>
    <property type="match status" value="1"/>
</dbReference>
<dbReference type="Gene3D" id="1.10.8.430">
    <property type="entry name" value="Helical domain of apoptotic protease-activating factors"/>
    <property type="match status" value="1"/>
</dbReference>
<evidence type="ECO:0000259" key="1">
    <source>
        <dbReference type="Pfam" id="PF00931"/>
    </source>
</evidence>
<gene>
    <name evidence="2" type="ORF">WJX72_004684</name>
</gene>
<sequence length="315" mass="34749">MKLALHRTESLQDLVDRVVINLEGSLTAKPRDREGGKIGIQERVEELLNSQATQPTGGELCGTTPRHAGKVAGKIELLDKLRGRRVLLVLDDVGADDWNLLPPQNDAERNFLALSALGPGSIVIITSRERGILGTAGCDLLDVNLLTPQQSQLLFESHVGVIEVSANMVETVVNKCGGLPLTLKVVAGHLKTRKEEQYWHEAIDKLAKAEDLPAQPAVFARLRSSYDGLNDREKELFVDIACLLASCSYLRSKKDTTTRTLQDKWLLDVDHYGSISMHDQLRDMGVTFETGATKHGVLPSPSCRQLFLTYNLQCF</sequence>
<organism evidence="2 3">
    <name type="scientific">[Myrmecia] bisecta</name>
    <dbReference type="NCBI Taxonomy" id="41462"/>
    <lineage>
        <taxon>Eukaryota</taxon>
        <taxon>Viridiplantae</taxon>
        <taxon>Chlorophyta</taxon>
        <taxon>core chlorophytes</taxon>
        <taxon>Trebouxiophyceae</taxon>
        <taxon>Trebouxiales</taxon>
        <taxon>Trebouxiaceae</taxon>
        <taxon>Myrmecia</taxon>
    </lineage>
</organism>